<keyword evidence="3" id="KW-1133">Transmembrane helix</keyword>
<protein>
    <submittedName>
        <fullName evidence="5">Phage tail tape measure protein, TP901 family, core region</fullName>
    </submittedName>
</protein>
<accession>A0A1G5B4S3</accession>
<dbReference type="EMBL" id="FMUX01000001">
    <property type="protein sequence ID" value="SCX85101.1"/>
    <property type="molecule type" value="Genomic_DNA"/>
</dbReference>
<keyword evidence="3" id="KW-0472">Membrane</keyword>
<keyword evidence="3" id="KW-0812">Transmembrane</keyword>
<evidence type="ECO:0000256" key="2">
    <source>
        <dbReference type="SAM" id="Coils"/>
    </source>
</evidence>
<evidence type="ECO:0000313" key="6">
    <source>
        <dbReference type="Proteomes" id="UP000198870"/>
    </source>
</evidence>
<dbReference type="NCBIfam" id="TIGR01760">
    <property type="entry name" value="tape_meas_TP901"/>
    <property type="match status" value="1"/>
</dbReference>
<evidence type="ECO:0000256" key="1">
    <source>
        <dbReference type="ARBA" id="ARBA00022612"/>
    </source>
</evidence>
<dbReference type="Pfam" id="PF10145">
    <property type="entry name" value="PhageMin_Tail"/>
    <property type="match status" value="1"/>
</dbReference>
<keyword evidence="6" id="KW-1185">Reference proteome</keyword>
<dbReference type="RefSeq" id="WP_092208083.1">
    <property type="nucleotide sequence ID" value="NZ_FMUX01000001.1"/>
</dbReference>
<dbReference type="STRING" id="419481.SAMN05216233_101623"/>
<organism evidence="5 6">
    <name type="scientific">Desulfoluna spongiiphila</name>
    <dbReference type="NCBI Taxonomy" id="419481"/>
    <lineage>
        <taxon>Bacteria</taxon>
        <taxon>Pseudomonadati</taxon>
        <taxon>Thermodesulfobacteriota</taxon>
        <taxon>Desulfobacteria</taxon>
        <taxon>Desulfobacterales</taxon>
        <taxon>Desulfolunaceae</taxon>
        <taxon>Desulfoluna</taxon>
    </lineage>
</organism>
<name>A0A1G5B4S3_9BACT</name>
<feature type="coiled-coil region" evidence="2">
    <location>
        <begin position="44"/>
        <end position="120"/>
    </location>
</feature>
<feature type="transmembrane region" description="Helical" evidence="3">
    <location>
        <begin position="583"/>
        <end position="612"/>
    </location>
</feature>
<dbReference type="InterPro" id="IPR010090">
    <property type="entry name" value="Phage_tape_meas"/>
</dbReference>
<evidence type="ECO:0000313" key="5">
    <source>
        <dbReference type="EMBL" id="SCX85101.1"/>
    </source>
</evidence>
<dbReference type="PANTHER" id="PTHR37813:SF1">
    <property type="entry name" value="FELS-2 PROPHAGE PROTEIN"/>
    <property type="match status" value="1"/>
</dbReference>
<keyword evidence="2" id="KW-0175">Coiled coil</keyword>
<reference evidence="5 6" key="1">
    <citation type="submission" date="2016-10" db="EMBL/GenBank/DDBJ databases">
        <authorList>
            <person name="de Groot N.N."/>
        </authorList>
    </citation>
    <scope>NUCLEOTIDE SEQUENCE [LARGE SCALE GENOMIC DNA]</scope>
    <source>
        <strain evidence="5 6">AA1</strain>
    </source>
</reference>
<proteinExistence type="predicted"/>
<dbReference type="PANTHER" id="PTHR37813">
    <property type="entry name" value="FELS-2 PROPHAGE PROTEIN"/>
    <property type="match status" value="1"/>
</dbReference>
<gene>
    <name evidence="5" type="ORF">SAMN05216233_101623</name>
</gene>
<sequence length="889" mass="93113">MTAKVYTLGFKLDGAMTPKFSGAMMNASKTVGMLGKQISSLEKSREKSNRFTSLKKEIRETERQFFEAQEESKELAAQLAATAKPTKKLKSQFDAVNRKAKKLKTSLGNQRASLSELRREMTSAGIKTAQLVKHNQKLAQSIDTARHKQEKLQKVMMKQKALQDKRAGMQGKLFDAAAIGTAVAFPTMISARFEQSMAEVKALTGATGKDFEALTASARKLGSTTSFSASEAAQGMKYLGMAGFSTTQIVSAMPGVLNMAKAGAVELGMASDIASDIMSGFGLEATDMGRVSDVLTRTFTSSNTSLEMLGETMKYVAPIASKAGMSLEETSAMAGLLGNVGIKASMAGTTLKGMVLGIASPSAEASEALAKLGVSTADAEGNIRPMTDILGDLSKATKGMGNAEKLDVVKTIFGKVSAAGITELLSKAGEDGIEAYVKKVREGKATAESIAKVMDNTTIGALKGLGSAAEGLAIVFGNTLTPVITATAHGLAFVTRGLTAAAERFPTVTKVVGLLTGGTIALTTAAVAGGYAWTFVSSGLLQAKKMYELVNLSMSAATLKTVVLSRAQKVAAIGTRMMTVAQWAFNVAMSANPIGIAVMSVAALAAGAVALYRNFEPFTNLVDNTWKLLKSFGGGVWAGLQEGLEPVIEAVREMKTAVGEAFGAIGAAFAPIREALSSAFGAIGEAFAPIREALGSVFGPIVKWFKELIGPIDEGGKAMGAFATVGKVVGKALGFVMKTVLLPFLATLKAITFAAKMVGKVVSFFTGGDKDKSVAQPDAATKAKVAELSPILANSRGQAQQLSRTANAEVIKLQTAREAGSRQGLSELKPMPTPAATNIEYKPTIQIAAHGSDVAGFKAAADQALMESQDQFRKTQAQVYHDDRRRAFA</sequence>
<evidence type="ECO:0000256" key="3">
    <source>
        <dbReference type="SAM" id="Phobius"/>
    </source>
</evidence>
<dbReference type="OrthoDB" id="8019720at2"/>
<feature type="transmembrane region" description="Helical" evidence="3">
    <location>
        <begin position="511"/>
        <end position="536"/>
    </location>
</feature>
<keyword evidence="1" id="KW-1188">Viral release from host cell</keyword>
<dbReference type="Proteomes" id="UP000198870">
    <property type="component" value="Unassembled WGS sequence"/>
</dbReference>
<dbReference type="AlphaFoldDB" id="A0A1G5B4S3"/>
<evidence type="ECO:0000259" key="4">
    <source>
        <dbReference type="Pfam" id="PF10145"/>
    </source>
</evidence>
<feature type="domain" description="Phage tail tape measure protein" evidence="4">
    <location>
        <begin position="216"/>
        <end position="414"/>
    </location>
</feature>